<dbReference type="EMBL" id="JAHQIW010007091">
    <property type="protein sequence ID" value="KAJ1372090.1"/>
    <property type="molecule type" value="Genomic_DNA"/>
</dbReference>
<dbReference type="AlphaFoldDB" id="A0AAD5R9V5"/>
<organism evidence="2 3">
    <name type="scientific">Parelaphostrongylus tenuis</name>
    <name type="common">Meningeal worm</name>
    <dbReference type="NCBI Taxonomy" id="148309"/>
    <lineage>
        <taxon>Eukaryota</taxon>
        <taxon>Metazoa</taxon>
        <taxon>Ecdysozoa</taxon>
        <taxon>Nematoda</taxon>
        <taxon>Chromadorea</taxon>
        <taxon>Rhabditida</taxon>
        <taxon>Rhabditina</taxon>
        <taxon>Rhabditomorpha</taxon>
        <taxon>Strongyloidea</taxon>
        <taxon>Metastrongylidae</taxon>
        <taxon>Parelaphostrongylus</taxon>
    </lineage>
</organism>
<reference evidence="2" key="1">
    <citation type="submission" date="2021-06" db="EMBL/GenBank/DDBJ databases">
        <title>Parelaphostrongylus tenuis whole genome reference sequence.</title>
        <authorList>
            <person name="Garwood T.J."/>
            <person name="Larsen P.A."/>
            <person name="Fountain-Jones N.M."/>
            <person name="Garbe J.R."/>
            <person name="Macchietto M.G."/>
            <person name="Kania S.A."/>
            <person name="Gerhold R.W."/>
            <person name="Richards J.E."/>
            <person name="Wolf T.M."/>
        </authorList>
    </citation>
    <scope>NUCLEOTIDE SEQUENCE</scope>
    <source>
        <strain evidence="2">MNPRO001-30</strain>
        <tissue evidence="2">Meninges</tissue>
    </source>
</reference>
<keyword evidence="1" id="KW-0472">Membrane</keyword>
<keyword evidence="3" id="KW-1185">Reference proteome</keyword>
<proteinExistence type="predicted"/>
<evidence type="ECO:0000313" key="2">
    <source>
        <dbReference type="EMBL" id="KAJ1372090.1"/>
    </source>
</evidence>
<evidence type="ECO:0000256" key="1">
    <source>
        <dbReference type="SAM" id="Phobius"/>
    </source>
</evidence>
<dbReference type="Proteomes" id="UP001196413">
    <property type="component" value="Unassembled WGS sequence"/>
</dbReference>
<feature type="transmembrane region" description="Helical" evidence="1">
    <location>
        <begin position="100"/>
        <end position="118"/>
    </location>
</feature>
<sequence length="133" mass="14365">MEMFVLQVFDVLEGQAHSALLLDAVILGILGQLGVKVTYVPLSCGIIALDRRKDMVKASMQRCIIVESTVTGICTGLMGLNQGMKPCVAEANMMAIAPDPGTHLSILGTLIVSFCLLVQGDFLRLFHQILFLC</sequence>
<feature type="transmembrane region" description="Helical" evidence="1">
    <location>
        <begin position="63"/>
        <end position="80"/>
    </location>
</feature>
<name>A0AAD5R9V5_PARTN</name>
<keyword evidence="1" id="KW-0812">Transmembrane</keyword>
<protein>
    <submittedName>
        <fullName evidence="2">Uncharacterized protein</fullName>
    </submittedName>
</protein>
<accession>A0AAD5R9V5</accession>
<evidence type="ECO:0000313" key="3">
    <source>
        <dbReference type="Proteomes" id="UP001196413"/>
    </source>
</evidence>
<gene>
    <name evidence="2" type="ORF">KIN20_034149</name>
</gene>
<feature type="transmembrane region" description="Helical" evidence="1">
    <location>
        <begin position="20"/>
        <end position="42"/>
    </location>
</feature>
<keyword evidence="1" id="KW-1133">Transmembrane helix</keyword>
<comment type="caution">
    <text evidence="2">The sequence shown here is derived from an EMBL/GenBank/DDBJ whole genome shotgun (WGS) entry which is preliminary data.</text>
</comment>